<gene>
    <name evidence="1" type="ORF">Edafosvirus54_5</name>
</gene>
<organism evidence="1">
    <name type="scientific">Edafosvirus sp</name>
    <dbReference type="NCBI Taxonomy" id="2487765"/>
    <lineage>
        <taxon>Viruses</taxon>
        <taxon>Varidnaviria</taxon>
        <taxon>Bamfordvirae</taxon>
        <taxon>Nucleocytoviricota</taxon>
        <taxon>Megaviricetes</taxon>
        <taxon>Imitervirales</taxon>
        <taxon>Mimiviridae</taxon>
        <taxon>Klosneuvirinae</taxon>
    </lineage>
</organism>
<accession>A0A3G4ZVR2</accession>
<protein>
    <submittedName>
        <fullName evidence="1">Uncharacterized protein</fullName>
    </submittedName>
</protein>
<proteinExistence type="predicted"/>
<dbReference type="EMBL" id="MK072119">
    <property type="protein sequence ID" value="AYV78940.1"/>
    <property type="molecule type" value="Genomic_DNA"/>
</dbReference>
<sequence>MEQFIDRLRSRYGNGHNVTKGLRKKYSVKFDCSETFIAEVKLNIPIVVGTPKINPISPFEEDNEKYILEKTKVEPVKSERQNDNIKNELLMEIEKCNSDMHKYV</sequence>
<feature type="non-terminal residue" evidence="1">
    <location>
        <position position="104"/>
    </location>
</feature>
<name>A0A3G4ZVR2_9VIRU</name>
<reference evidence="1" key="1">
    <citation type="submission" date="2018-10" db="EMBL/GenBank/DDBJ databases">
        <title>Hidden diversity of soil giant viruses.</title>
        <authorList>
            <person name="Schulz F."/>
            <person name="Alteio L."/>
            <person name="Goudeau D."/>
            <person name="Ryan E.M."/>
            <person name="Malmstrom R.R."/>
            <person name="Blanchard J."/>
            <person name="Woyke T."/>
        </authorList>
    </citation>
    <scope>NUCLEOTIDE SEQUENCE</scope>
    <source>
        <strain evidence="1">EDV1</strain>
    </source>
</reference>
<evidence type="ECO:0000313" key="1">
    <source>
        <dbReference type="EMBL" id="AYV78940.1"/>
    </source>
</evidence>